<keyword evidence="2" id="KW-1185">Reference proteome</keyword>
<evidence type="ECO:0000313" key="2">
    <source>
        <dbReference type="Proteomes" id="UP000790377"/>
    </source>
</evidence>
<comment type="caution">
    <text evidence="1">The sequence shown here is derived from an EMBL/GenBank/DDBJ whole genome shotgun (WGS) entry which is preliminary data.</text>
</comment>
<dbReference type="Proteomes" id="UP000790377">
    <property type="component" value="Unassembled WGS sequence"/>
</dbReference>
<sequence length="328" mass="36966">MEAIVQAVYSKKISVLSLLDSGPVLSFLFSRITDNFTDIMGPPAAIAFNHLTALTVFSLDDPTSITITNLSLPMLENLTIIRSSPLAYKLLESLSAPNVCRLKLFLWQPGENNNISYLYINNNDIFDLKVPRFPNVCDLTLSPFSDYGAIEDNIICAFPRLTYLTMHNPGLFYKRKEPDPLAPPPIQWLQHLTVDFAFKEADSCWYYKKLQPYGKLDGSSSRLDEFLRWQADVEEIQNHELSKLRSHIVDKIIIVDREEIKGSGEAGEDESPGKVRRVQIKEEMTRPGEDAGNEDKTIVILTLMLTLLGTMQALMLMSDSVATKFGRA</sequence>
<gene>
    <name evidence="1" type="ORF">BJ138DRAFT_1099539</name>
</gene>
<accession>A0ACB8ALB5</accession>
<reference evidence="1" key="1">
    <citation type="journal article" date="2021" name="New Phytol.">
        <title>Evolutionary innovations through gain and loss of genes in the ectomycorrhizal Boletales.</title>
        <authorList>
            <person name="Wu G."/>
            <person name="Miyauchi S."/>
            <person name="Morin E."/>
            <person name="Kuo A."/>
            <person name="Drula E."/>
            <person name="Varga T."/>
            <person name="Kohler A."/>
            <person name="Feng B."/>
            <person name="Cao Y."/>
            <person name="Lipzen A."/>
            <person name="Daum C."/>
            <person name="Hundley H."/>
            <person name="Pangilinan J."/>
            <person name="Johnson J."/>
            <person name="Barry K."/>
            <person name="LaButti K."/>
            <person name="Ng V."/>
            <person name="Ahrendt S."/>
            <person name="Min B."/>
            <person name="Choi I.G."/>
            <person name="Park H."/>
            <person name="Plett J.M."/>
            <person name="Magnuson J."/>
            <person name="Spatafora J.W."/>
            <person name="Nagy L.G."/>
            <person name="Henrissat B."/>
            <person name="Grigoriev I.V."/>
            <person name="Yang Z.L."/>
            <person name="Xu J."/>
            <person name="Martin F.M."/>
        </authorList>
    </citation>
    <scope>NUCLEOTIDE SEQUENCE</scope>
    <source>
        <strain evidence="1">ATCC 28755</strain>
    </source>
</reference>
<organism evidence="1 2">
    <name type="scientific">Hygrophoropsis aurantiaca</name>
    <dbReference type="NCBI Taxonomy" id="72124"/>
    <lineage>
        <taxon>Eukaryota</taxon>
        <taxon>Fungi</taxon>
        <taxon>Dikarya</taxon>
        <taxon>Basidiomycota</taxon>
        <taxon>Agaricomycotina</taxon>
        <taxon>Agaricomycetes</taxon>
        <taxon>Agaricomycetidae</taxon>
        <taxon>Boletales</taxon>
        <taxon>Coniophorineae</taxon>
        <taxon>Hygrophoropsidaceae</taxon>
        <taxon>Hygrophoropsis</taxon>
    </lineage>
</organism>
<proteinExistence type="predicted"/>
<protein>
    <submittedName>
        <fullName evidence="1">Uncharacterized protein</fullName>
    </submittedName>
</protein>
<name>A0ACB8ALB5_9AGAM</name>
<dbReference type="EMBL" id="MU267632">
    <property type="protein sequence ID" value="KAH7913352.1"/>
    <property type="molecule type" value="Genomic_DNA"/>
</dbReference>
<evidence type="ECO:0000313" key="1">
    <source>
        <dbReference type="EMBL" id="KAH7913352.1"/>
    </source>
</evidence>